<evidence type="ECO:0000313" key="2">
    <source>
        <dbReference type="EMBL" id="MCU6797044.1"/>
    </source>
</evidence>
<dbReference type="Pfam" id="PF13472">
    <property type="entry name" value="Lipase_GDSL_2"/>
    <property type="match status" value="1"/>
</dbReference>
<reference evidence="2 3" key="1">
    <citation type="submission" date="2022-09" db="EMBL/GenBank/DDBJ databases">
        <authorList>
            <person name="Han X.L."/>
            <person name="Wang Q."/>
            <person name="Lu T."/>
        </authorList>
    </citation>
    <scope>NUCLEOTIDE SEQUENCE [LARGE SCALE GENOMIC DNA]</scope>
    <source>
        <strain evidence="2 3">WQ 127069</strain>
    </source>
</reference>
<evidence type="ECO:0000313" key="3">
    <source>
        <dbReference type="Proteomes" id="UP001652445"/>
    </source>
</evidence>
<organism evidence="2 3">
    <name type="scientific">Paenibacillus baimaensis</name>
    <dbReference type="NCBI Taxonomy" id="2982185"/>
    <lineage>
        <taxon>Bacteria</taxon>
        <taxon>Bacillati</taxon>
        <taxon>Bacillota</taxon>
        <taxon>Bacilli</taxon>
        <taxon>Bacillales</taxon>
        <taxon>Paenibacillaceae</taxon>
        <taxon>Paenibacillus</taxon>
    </lineage>
</organism>
<proteinExistence type="predicted"/>
<dbReference type="RefSeq" id="WP_262687873.1">
    <property type="nucleotide sequence ID" value="NZ_JAOQIO010000113.1"/>
</dbReference>
<dbReference type="PANTHER" id="PTHR30383">
    <property type="entry name" value="THIOESTERASE 1/PROTEASE 1/LYSOPHOSPHOLIPASE L1"/>
    <property type="match status" value="1"/>
</dbReference>
<dbReference type="PANTHER" id="PTHR30383:SF27">
    <property type="entry name" value="SPORE GERMINATION LIPASE LIPC"/>
    <property type="match status" value="1"/>
</dbReference>
<name>A0ABT2UQW1_9BACL</name>
<evidence type="ECO:0000259" key="1">
    <source>
        <dbReference type="Pfam" id="PF13472"/>
    </source>
</evidence>
<comment type="caution">
    <text evidence="2">The sequence shown here is derived from an EMBL/GenBank/DDBJ whole genome shotgun (WGS) entry which is preliminary data.</text>
</comment>
<accession>A0ABT2UQW1</accession>
<feature type="domain" description="SGNH hydrolase-type esterase" evidence="1">
    <location>
        <begin position="69"/>
        <end position="257"/>
    </location>
</feature>
<dbReference type="InterPro" id="IPR013830">
    <property type="entry name" value="SGNH_hydro"/>
</dbReference>
<dbReference type="EMBL" id="JAOQIO010000113">
    <property type="protein sequence ID" value="MCU6797044.1"/>
    <property type="molecule type" value="Genomic_DNA"/>
</dbReference>
<gene>
    <name evidence="2" type="ORF">OB236_33435</name>
</gene>
<dbReference type="Proteomes" id="UP001652445">
    <property type="component" value="Unassembled WGS sequence"/>
</dbReference>
<dbReference type="InterPro" id="IPR051532">
    <property type="entry name" value="Ester_Hydrolysis_Enzymes"/>
</dbReference>
<protein>
    <submittedName>
        <fullName evidence="2">GDSL-type esterase/lipase family protein</fullName>
    </submittedName>
</protein>
<dbReference type="InterPro" id="IPR036514">
    <property type="entry name" value="SGNH_hydro_sf"/>
</dbReference>
<keyword evidence="3" id="KW-1185">Reference proteome</keyword>
<sequence>MREKAIRWTMIMGLVSGLLWVGGLVFAMHDYFTGAATAQPPPAPIEQPAAAISVLAPVAVKEGTFRVLALGDSLTKGTGDPERKGYVGHAVADMKAKSGKEIVLENLGIDGQTSNQLAASLGQAPIQAQVKAADIILVSIGGNDLFRGGQAMGDLSETRIKETEDAYLPQLDGILKQLREHNPTARIFLIGLYNPFSELKDSVTTTKIVRDWNYKSSEIAAKYTLTVLVPTFDLFQLKVQDYLAKDLFHPNAAGYRLIGDRLASLITW</sequence>
<dbReference type="Gene3D" id="3.40.50.1110">
    <property type="entry name" value="SGNH hydrolase"/>
    <property type="match status" value="1"/>
</dbReference>
<dbReference type="SUPFAM" id="SSF52266">
    <property type="entry name" value="SGNH hydrolase"/>
    <property type="match status" value="1"/>
</dbReference>